<keyword evidence="2" id="KW-1185">Reference proteome</keyword>
<protein>
    <submittedName>
        <fullName evidence="1">Uncharacterized protein</fullName>
    </submittedName>
</protein>
<evidence type="ECO:0000313" key="1">
    <source>
        <dbReference type="EMBL" id="MED6157616.1"/>
    </source>
</evidence>
<gene>
    <name evidence="1" type="ORF">PIB30_024931</name>
</gene>
<sequence>MVEDLLGERPPLRGGGKNEYAGIKLTWLRERVRRAPEQAMEDALRQYARCYILLMIGPQIETPLTLPVAHRSSCLGYIRGFRDSVLTIGTRSYFHWWREITMRDGWCRLGQRWIGWASTR</sequence>
<reference evidence="1 2" key="1">
    <citation type="journal article" date="2023" name="Plants (Basel)">
        <title>Bridging the Gap: Combining Genomics and Transcriptomics Approaches to Understand Stylosanthes scabra, an Orphan Legume from the Brazilian Caatinga.</title>
        <authorList>
            <person name="Ferreira-Neto J.R.C."/>
            <person name="da Silva M.D."/>
            <person name="Binneck E."/>
            <person name="de Melo N.F."/>
            <person name="da Silva R.H."/>
            <person name="de Melo A.L.T.M."/>
            <person name="Pandolfi V."/>
            <person name="Bustamante F.O."/>
            <person name="Brasileiro-Vidal A.C."/>
            <person name="Benko-Iseppon A.M."/>
        </authorList>
    </citation>
    <scope>NUCLEOTIDE SEQUENCE [LARGE SCALE GENOMIC DNA]</scope>
    <source>
        <tissue evidence="1">Leaves</tissue>
    </source>
</reference>
<organism evidence="1 2">
    <name type="scientific">Stylosanthes scabra</name>
    <dbReference type="NCBI Taxonomy" id="79078"/>
    <lineage>
        <taxon>Eukaryota</taxon>
        <taxon>Viridiplantae</taxon>
        <taxon>Streptophyta</taxon>
        <taxon>Embryophyta</taxon>
        <taxon>Tracheophyta</taxon>
        <taxon>Spermatophyta</taxon>
        <taxon>Magnoliopsida</taxon>
        <taxon>eudicotyledons</taxon>
        <taxon>Gunneridae</taxon>
        <taxon>Pentapetalae</taxon>
        <taxon>rosids</taxon>
        <taxon>fabids</taxon>
        <taxon>Fabales</taxon>
        <taxon>Fabaceae</taxon>
        <taxon>Papilionoideae</taxon>
        <taxon>50 kb inversion clade</taxon>
        <taxon>dalbergioids sensu lato</taxon>
        <taxon>Dalbergieae</taxon>
        <taxon>Pterocarpus clade</taxon>
        <taxon>Stylosanthes</taxon>
    </lineage>
</organism>
<dbReference type="Proteomes" id="UP001341840">
    <property type="component" value="Unassembled WGS sequence"/>
</dbReference>
<accession>A0ABU6UBS2</accession>
<comment type="caution">
    <text evidence="1">The sequence shown here is derived from an EMBL/GenBank/DDBJ whole genome shotgun (WGS) entry which is preliminary data.</text>
</comment>
<proteinExistence type="predicted"/>
<name>A0ABU6UBS2_9FABA</name>
<dbReference type="EMBL" id="JASCZI010120919">
    <property type="protein sequence ID" value="MED6157616.1"/>
    <property type="molecule type" value="Genomic_DNA"/>
</dbReference>
<evidence type="ECO:0000313" key="2">
    <source>
        <dbReference type="Proteomes" id="UP001341840"/>
    </source>
</evidence>